<keyword evidence="2" id="KW-1185">Reference proteome</keyword>
<protein>
    <submittedName>
        <fullName evidence="1">Uncharacterized protein</fullName>
    </submittedName>
</protein>
<organism evidence="1 2">
    <name type="scientific">Croceimicrobium hydrocarbonivorans</name>
    <dbReference type="NCBI Taxonomy" id="2761580"/>
    <lineage>
        <taxon>Bacteria</taxon>
        <taxon>Pseudomonadati</taxon>
        <taxon>Bacteroidota</taxon>
        <taxon>Flavobacteriia</taxon>
        <taxon>Flavobacteriales</taxon>
        <taxon>Owenweeksiaceae</taxon>
        <taxon>Croceimicrobium</taxon>
    </lineage>
</organism>
<name>A0A7H0VBW4_9FLAO</name>
<proteinExistence type="predicted"/>
<dbReference type="AlphaFoldDB" id="A0A7H0VBW4"/>
<dbReference type="InterPro" id="IPR032675">
    <property type="entry name" value="LRR_dom_sf"/>
</dbReference>
<dbReference type="RefSeq" id="WP_210757742.1">
    <property type="nucleotide sequence ID" value="NZ_CP060139.1"/>
</dbReference>
<sequence length="266" mass="30649">MSIQEAQSSTRKDTVRFLHVANCRDDVNLDSNSLCLYRGLSHIVYDESCPSLYLNLDCLDNLEFCVFQGYYDMLPTFISGGNKMLKSLALEVSDEVDVSGLSGLTNLEYLFIGIRNDRQSKELCQIEYDSLVYFYLRYENITDFSVLNRFLRRNPYIKSFGLDAGRAVDIRQLELGHKVVERLDINIGLFNTDNIRVLESMTSLKVLDIVISDIHGYDSLPFEKLRHLEVLNIYIENTNLSDEKIIGFKGKLNEIFKGHTRIALYH</sequence>
<dbReference type="SUPFAM" id="SSF52058">
    <property type="entry name" value="L domain-like"/>
    <property type="match status" value="1"/>
</dbReference>
<dbReference type="Gene3D" id="3.80.10.10">
    <property type="entry name" value="Ribonuclease Inhibitor"/>
    <property type="match status" value="1"/>
</dbReference>
<dbReference type="EMBL" id="CP060139">
    <property type="protein sequence ID" value="QNR23212.1"/>
    <property type="molecule type" value="Genomic_DNA"/>
</dbReference>
<dbReference type="Proteomes" id="UP000516305">
    <property type="component" value="Chromosome"/>
</dbReference>
<evidence type="ECO:0000313" key="1">
    <source>
        <dbReference type="EMBL" id="QNR23212.1"/>
    </source>
</evidence>
<evidence type="ECO:0000313" key="2">
    <source>
        <dbReference type="Proteomes" id="UP000516305"/>
    </source>
</evidence>
<dbReference type="KEGG" id="chyd:H4K34_12610"/>
<gene>
    <name evidence="1" type="ORF">H4K34_12610</name>
</gene>
<reference evidence="1 2" key="1">
    <citation type="submission" date="2020-08" db="EMBL/GenBank/DDBJ databases">
        <title>Croceimicrobium hydrocarbonivorans gen. nov., sp. nov., a novel marine bacterium isolated from a bacterial consortium that degrades polyethylene terephthalate.</title>
        <authorList>
            <person name="Liu R."/>
        </authorList>
    </citation>
    <scope>NUCLEOTIDE SEQUENCE [LARGE SCALE GENOMIC DNA]</scope>
    <source>
        <strain evidence="1 2">A20-9</strain>
    </source>
</reference>
<accession>A0A7H0VBW4</accession>